<evidence type="ECO:0000313" key="1">
    <source>
        <dbReference type="EMBL" id="KAF2228375.1"/>
    </source>
</evidence>
<proteinExistence type="predicted"/>
<evidence type="ECO:0000313" key="2">
    <source>
        <dbReference type="Proteomes" id="UP000800092"/>
    </source>
</evidence>
<sequence length="137" mass="15726">MGSLQNIFFLAGDIDRKRYGGGLVLRRVICVGYWSLGVLLLALAAGQLETSEYWQQRLCDDYLGVKPCFLCRIKPQVSLLAFLAKEAERYRPAVDIYRSTRVDYSTSAYRSPHKVRIIMRHSNLFIDAEAFSQIMRV</sequence>
<accession>A0A6A6GRL9</accession>
<name>A0A6A6GRL9_VIRVR</name>
<reference evidence="1" key="1">
    <citation type="journal article" date="2020" name="Stud. Mycol.">
        <title>101 Dothideomycetes genomes: a test case for predicting lifestyles and emergence of pathogens.</title>
        <authorList>
            <person name="Haridas S."/>
            <person name="Albert R."/>
            <person name="Binder M."/>
            <person name="Bloem J."/>
            <person name="Labutti K."/>
            <person name="Salamov A."/>
            <person name="Andreopoulos B."/>
            <person name="Baker S."/>
            <person name="Barry K."/>
            <person name="Bills G."/>
            <person name="Bluhm B."/>
            <person name="Cannon C."/>
            <person name="Castanera R."/>
            <person name="Culley D."/>
            <person name="Daum C."/>
            <person name="Ezra D."/>
            <person name="Gonzalez J."/>
            <person name="Henrissat B."/>
            <person name="Kuo A."/>
            <person name="Liang C."/>
            <person name="Lipzen A."/>
            <person name="Lutzoni F."/>
            <person name="Magnuson J."/>
            <person name="Mondo S."/>
            <person name="Nolan M."/>
            <person name="Ohm R."/>
            <person name="Pangilinan J."/>
            <person name="Park H.-J."/>
            <person name="Ramirez L."/>
            <person name="Alfaro M."/>
            <person name="Sun H."/>
            <person name="Tritt A."/>
            <person name="Yoshinaga Y."/>
            <person name="Zwiers L.-H."/>
            <person name="Turgeon B."/>
            <person name="Goodwin S."/>
            <person name="Spatafora J."/>
            <person name="Crous P."/>
            <person name="Grigoriev I."/>
        </authorList>
    </citation>
    <scope>NUCLEOTIDE SEQUENCE</scope>
    <source>
        <strain evidence="1">Tuck. ex Michener</strain>
    </source>
</reference>
<dbReference type="EMBL" id="ML992078">
    <property type="protein sequence ID" value="KAF2228375.1"/>
    <property type="molecule type" value="Genomic_DNA"/>
</dbReference>
<dbReference type="AlphaFoldDB" id="A0A6A6GRL9"/>
<protein>
    <submittedName>
        <fullName evidence="1">Uncharacterized protein</fullName>
    </submittedName>
</protein>
<dbReference type="Proteomes" id="UP000800092">
    <property type="component" value="Unassembled WGS sequence"/>
</dbReference>
<gene>
    <name evidence="1" type="ORF">EV356DRAFT_177216</name>
</gene>
<organism evidence="1 2">
    <name type="scientific">Viridothelium virens</name>
    <name type="common">Speckled blister lichen</name>
    <name type="synonym">Trypethelium virens</name>
    <dbReference type="NCBI Taxonomy" id="1048519"/>
    <lineage>
        <taxon>Eukaryota</taxon>
        <taxon>Fungi</taxon>
        <taxon>Dikarya</taxon>
        <taxon>Ascomycota</taxon>
        <taxon>Pezizomycotina</taxon>
        <taxon>Dothideomycetes</taxon>
        <taxon>Dothideomycetes incertae sedis</taxon>
        <taxon>Trypetheliales</taxon>
        <taxon>Trypetheliaceae</taxon>
        <taxon>Viridothelium</taxon>
    </lineage>
</organism>
<keyword evidence="2" id="KW-1185">Reference proteome</keyword>